<name>A0A165F9L3_EXIGL</name>
<evidence type="ECO:0000313" key="2">
    <source>
        <dbReference type="Proteomes" id="UP000077266"/>
    </source>
</evidence>
<protein>
    <submittedName>
        <fullName evidence="1">Uncharacterized protein</fullName>
    </submittedName>
</protein>
<dbReference type="Gene3D" id="1.20.930.20">
    <property type="entry name" value="Adaptor protein Cbl, N-terminal domain"/>
    <property type="match status" value="1"/>
</dbReference>
<proteinExistence type="predicted"/>
<dbReference type="EMBL" id="KV426095">
    <property type="protein sequence ID" value="KZV88635.1"/>
    <property type="molecule type" value="Genomic_DNA"/>
</dbReference>
<reference evidence="1 2" key="1">
    <citation type="journal article" date="2016" name="Mol. Biol. Evol.">
        <title>Comparative Genomics of Early-Diverging Mushroom-Forming Fungi Provides Insights into the Origins of Lignocellulose Decay Capabilities.</title>
        <authorList>
            <person name="Nagy L.G."/>
            <person name="Riley R."/>
            <person name="Tritt A."/>
            <person name="Adam C."/>
            <person name="Daum C."/>
            <person name="Floudas D."/>
            <person name="Sun H."/>
            <person name="Yadav J.S."/>
            <person name="Pangilinan J."/>
            <person name="Larsson K.H."/>
            <person name="Matsuura K."/>
            <person name="Barry K."/>
            <person name="Labutti K."/>
            <person name="Kuo R."/>
            <person name="Ohm R.A."/>
            <person name="Bhattacharya S.S."/>
            <person name="Shirouzu T."/>
            <person name="Yoshinaga Y."/>
            <person name="Martin F.M."/>
            <person name="Grigoriev I.V."/>
            <person name="Hibbett D.S."/>
        </authorList>
    </citation>
    <scope>NUCLEOTIDE SEQUENCE [LARGE SCALE GENOMIC DNA]</scope>
    <source>
        <strain evidence="1 2">HHB12029</strain>
    </source>
</reference>
<dbReference type="AlphaFoldDB" id="A0A165F9L3"/>
<sequence length="234" mass="25683">MGKGLDDARAALALAFTALNSASDAFTPFKSVSGGLLFCVDLVQTIQSNKEEYAKLLERIANIAHDLANADSSSESTRLGVRLRASLFEKCLERLTVDLQPVSRRRVLLAKQHREIIRGCNEELDRLVQAFSMWADLLLVRDVGEIRKSLLEATARMDHLRQNPTRLALSDITAIADACTERIQAHAQVPPIRPQPDPPPDPLLAISLRGLRFSVSPQDGVSIHIAPATCVLFA</sequence>
<dbReference type="OrthoDB" id="3266391at2759"/>
<accession>A0A165F9L3</accession>
<evidence type="ECO:0000313" key="1">
    <source>
        <dbReference type="EMBL" id="KZV88635.1"/>
    </source>
</evidence>
<dbReference type="Proteomes" id="UP000077266">
    <property type="component" value="Unassembled WGS sequence"/>
</dbReference>
<dbReference type="InterPro" id="IPR059179">
    <property type="entry name" value="MLKL-like_MCAfunc"/>
</dbReference>
<keyword evidence="2" id="KW-1185">Reference proteome</keyword>
<dbReference type="CDD" id="cd21037">
    <property type="entry name" value="MLKL_NTD"/>
    <property type="match status" value="1"/>
</dbReference>
<dbReference type="InParanoid" id="A0A165F9L3"/>
<dbReference type="GO" id="GO:0007166">
    <property type="term" value="P:cell surface receptor signaling pathway"/>
    <property type="evidence" value="ECO:0007669"/>
    <property type="project" value="InterPro"/>
</dbReference>
<gene>
    <name evidence="1" type="ORF">EXIGLDRAFT_172931</name>
</gene>
<dbReference type="InterPro" id="IPR036537">
    <property type="entry name" value="Adaptor_Cbl_N_dom_sf"/>
</dbReference>
<organism evidence="1 2">
    <name type="scientific">Exidia glandulosa HHB12029</name>
    <dbReference type="NCBI Taxonomy" id="1314781"/>
    <lineage>
        <taxon>Eukaryota</taxon>
        <taxon>Fungi</taxon>
        <taxon>Dikarya</taxon>
        <taxon>Basidiomycota</taxon>
        <taxon>Agaricomycotina</taxon>
        <taxon>Agaricomycetes</taxon>
        <taxon>Auriculariales</taxon>
        <taxon>Exidiaceae</taxon>
        <taxon>Exidia</taxon>
    </lineage>
</organism>